<dbReference type="GO" id="GO:0010508">
    <property type="term" value="P:positive regulation of autophagy"/>
    <property type="evidence" value="ECO:0007669"/>
    <property type="project" value="TreeGrafter"/>
</dbReference>
<comment type="similarity">
    <text evidence="1">Belongs to the NPR2 family.</text>
</comment>
<dbReference type="GO" id="GO:1990130">
    <property type="term" value="C:GATOR1 complex"/>
    <property type="evidence" value="ECO:0007669"/>
    <property type="project" value="TreeGrafter"/>
</dbReference>
<feature type="region of interest" description="Disordered" evidence="2">
    <location>
        <begin position="48"/>
        <end position="68"/>
    </location>
</feature>
<gene>
    <name evidence="3" type="ORF">MKK02DRAFT_34950</name>
</gene>
<organism evidence="3 4">
    <name type="scientific">Dioszegia hungarica</name>
    <dbReference type="NCBI Taxonomy" id="4972"/>
    <lineage>
        <taxon>Eukaryota</taxon>
        <taxon>Fungi</taxon>
        <taxon>Dikarya</taxon>
        <taxon>Basidiomycota</taxon>
        <taxon>Agaricomycotina</taxon>
        <taxon>Tremellomycetes</taxon>
        <taxon>Tremellales</taxon>
        <taxon>Bulleribasidiaceae</taxon>
        <taxon>Dioszegia</taxon>
    </lineage>
</organism>
<dbReference type="Proteomes" id="UP001164286">
    <property type="component" value="Unassembled WGS sequence"/>
</dbReference>
<keyword evidence="4" id="KW-1185">Reference proteome</keyword>
<evidence type="ECO:0000256" key="2">
    <source>
        <dbReference type="SAM" id="MobiDB-lite"/>
    </source>
</evidence>
<dbReference type="Pfam" id="PF06218">
    <property type="entry name" value="NPR2"/>
    <property type="match status" value="2"/>
</dbReference>
<accession>A0AA38LYN5</accession>
<dbReference type="GeneID" id="77728247"/>
<evidence type="ECO:0000313" key="3">
    <source>
        <dbReference type="EMBL" id="KAI9639119.1"/>
    </source>
</evidence>
<protein>
    <submittedName>
        <fullName evidence="3">Nitrogen permease regulator 2-domain-containing protein</fullName>
    </submittedName>
</protein>
<proteinExistence type="inferred from homology"/>
<dbReference type="GO" id="GO:0005774">
    <property type="term" value="C:vacuolar membrane"/>
    <property type="evidence" value="ECO:0007669"/>
    <property type="project" value="TreeGrafter"/>
</dbReference>
<feature type="compositionally biased region" description="Polar residues" evidence="2">
    <location>
        <begin position="427"/>
        <end position="439"/>
    </location>
</feature>
<dbReference type="GO" id="GO:0005096">
    <property type="term" value="F:GTPase activator activity"/>
    <property type="evidence" value="ECO:0007669"/>
    <property type="project" value="TreeGrafter"/>
</dbReference>
<name>A0AA38LYN5_9TREE</name>
<dbReference type="GO" id="GO:1904262">
    <property type="term" value="P:negative regulation of TORC1 signaling"/>
    <property type="evidence" value="ECO:0007669"/>
    <property type="project" value="TreeGrafter"/>
</dbReference>
<dbReference type="EMBL" id="JAKWFO010000001">
    <property type="protein sequence ID" value="KAI9639119.1"/>
    <property type="molecule type" value="Genomic_DNA"/>
</dbReference>
<evidence type="ECO:0000313" key="4">
    <source>
        <dbReference type="Proteomes" id="UP001164286"/>
    </source>
</evidence>
<comment type="caution">
    <text evidence="3">The sequence shown here is derived from an EMBL/GenBank/DDBJ whole genome shotgun (WGS) entry which is preliminary data.</text>
</comment>
<dbReference type="RefSeq" id="XP_052948896.1">
    <property type="nucleotide sequence ID" value="XM_053089042.1"/>
</dbReference>
<dbReference type="PANTHER" id="PTHR12991:SF10">
    <property type="entry name" value="GATOR COMPLEX PROTEIN NPRL2"/>
    <property type="match status" value="1"/>
</dbReference>
<dbReference type="AlphaFoldDB" id="A0AA38LYN5"/>
<evidence type="ECO:0000256" key="1">
    <source>
        <dbReference type="ARBA" id="ARBA00008433"/>
    </source>
</evidence>
<dbReference type="InterPro" id="IPR009348">
    <property type="entry name" value="NPR2-like"/>
</dbReference>
<feature type="region of interest" description="Disordered" evidence="2">
    <location>
        <begin position="416"/>
        <end position="493"/>
    </location>
</feature>
<sequence>MGESDESFLPQIIGLFYATFDPRLGPTVTHQVPENLITSLSTLDEPLTSRSRSISRSRSRSRSSSPYPPASPIAHLLEFAPISDYVIPKKSLAEKLVTLLTTGDDDGRREEYRIMGYPCVLNGEGGRYVRNEYMWNLCFVFEAKSSLEAFEPVVRKCARILRSAELDSAYLSAPNSEHTPLLAVLEQLFEDLNSYSETSIPLDGFNSLELKLFPFYPNPTECEDWHVPVALVDLNEIKDDNWDITAARVSQHIDGVNHVKRIAELADADPALTRETLKHMLYYQVVMMVDIFQYSNIYTVKPNITRLSADPTIISECASYVTRKGFPHSSWPILLRLYSKLHPGVTVHDWIESNDIVSLGIDARRFVSFGIIKGFLRRVHRWPFLIDRKSPLIGPPEARPRKVGFDRRAVLGSGTALRDGLNRSGPGDSTFTLRSQESHGSVGLGISPSSNRTPPSITPSPARRTGALTSMRDSYPRSMGSAAETHLSTGSKNRGNLRSAVLRVREAESRAMEEELVRYLDGMHHADEIQVCFRMGWKELERILGVGEVLGGKGMKGVAVIYR</sequence>
<dbReference type="PANTHER" id="PTHR12991">
    <property type="entry name" value="NITROGEN PERMEASE REGULATOR 2/TUMOR SUPPRESSOR CANDIDATE 4"/>
    <property type="match status" value="1"/>
</dbReference>
<reference evidence="3" key="1">
    <citation type="journal article" date="2022" name="G3 (Bethesda)">
        <title>High quality genome of the basidiomycete yeast Dioszegia hungarica PDD-24b-2 isolated from cloud water.</title>
        <authorList>
            <person name="Jarrige D."/>
            <person name="Haridas S."/>
            <person name="Bleykasten-Grosshans C."/>
            <person name="Joly M."/>
            <person name="Nadalig T."/>
            <person name="Sancelme M."/>
            <person name="Vuilleumier S."/>
            <person name="Grigoriev I.V."/>
            <person name="Amato P."/>
            <person name="Bringel F."/>
        </authorList>
    </citation>
    <scope>NUCLEOTIDE SEQUENCE</scope>
    <source>
        <strain evidence="3">PDD-24b-2</strain>
    </source>
</reference>